<evidence type="ECO:0000256" key="6">
    <source>
        <dbReference type="ARBA" id="ARBA00022840"/>
    </source>
</evidence>
<dbReference type="PANTHER" id="PTHR10055">
    <property type="entry name" value="TRYPTOPHANYL-TRNA SYNTHETASE"/>
    <property type="match status" value="1"/>
</dbReference>
<dbReference type="AlphaFoldDB" id="A0A3P3RIC9"/>
<dbReference type="PRINTS" id="PR01039">
    <property type="entry name" value="TRNASYNTHTRP"/>
</dbReference>
<evidence type="ECO:0000256" key="3">
    <source>
        <dbReference type="ARBA" id="ARBA00022490"/>
    </source>
</evidence>
<dbReference type="InterPro" id="IPR001412">
    <property type="entry name" value="aa-tRNA-synth_I_CS"/>
</dbReference>
<dbReference type="Gene3D" id="3.40.50.620">
    <property type="entry name" value="HUPs"/>
    <property type="match status" value="1"/>
</dbReference>
<gene>
    <name evidence="12" type="ORF">EIK79_03670</name>
</gene>
<comment type="caution">
    <text evidence="12">The sequence shown here is derived from an EMBL/GenBank/DDBJ whole genome shotgun (WGS) entry which is preliminary data.</text>
</comment>
<dbReference type="EC" id="6.1.1.2" evidence="2 9"/>
<proteinExistence type="inferred from homology"/>
<dbReference type="Proteomes" id="UP000282322">
    <property type="component" value="Unassembled WGS sequence"/>
</dbReference>
<dbReference type="InterPro" id="IPR014729">
    <property type="entry name" value="Rossmann-like_a/b/a_fold"/>
</dbReference>
<keyword evidence="11" id="KW-0175">Coiled coil</keyword>
<evidence type="ECO:0000256" key="8">
    <source>
        <dbReference type="ARBA" id="ARBA00023146"/>
    </source>
</evidence>
<accession>A0A3P3RIC9</accession>
<sequence length="396" mass="44590">MTDNDSEFTVTPYTVSGEIDYEKLLEQFGAGRLTDEQIARFPEPVHPLVRRRVFYAERDVDRFLSAATAGERHSIVTGRGPSGAMHLGHIVPLYFAKRLQQQTNALVYIPFSDDEKYFVTDRSLEEIGEQTRENLRDLLAVGFDPDRTRIIVDTADADVIYPLAVAFGAEVTESTFKAAYGESQNIGHSFYPAVQAAHLLLPQLVTGRHPTLVPIGVDQDPHVRVCRDIAAKQRYDVDKPSALLSKFLPSLEGSGKMSSSSDSETAPTIHLSDDRETVFEKIHTHAYSGGQSTVDEHRARGGDPEADVSYQLLHSFFEEDDDRLDRIAREYRNGSLLSGELKGMAATAVASFLDAHQRRRRRLNSLETELRRYQLTEREREHARRRVGHSTFKAMI</sequence>
<dbReference type="RefSeq" id="WP_124953792.1">
    <property type="nucleotide sequence ID" value="NZ_RRCH01000004.1"/>
</dbReference>
<reference evidence="12 13" key="1">
    <citation type="submission" date="2018-11" db="EMBL/GenBank/DDBJ databases">
        <title>Taxonoimc description of Halomarina strain SPP-AMP-1.</title>
        <authorList>
            <person name="Pal Y."/>
            <person name="Srinivasana K."/>
            <person name="Verma A."/>
            <person name="Kumar P."/>
        </authorList>
    </citation>
    <scope>NUCLEOTIDE SEQUENCE [LARGE SCALE GENOMIC DNA]</scope>
    <source>
        <strain evidence="12 13">SPP-AMP-1</strain>
    </source>
</reference>
<evidence type="ECO:0000256" key="11">
    <source>
        <dbReference type="SAM" id="Coils"/>
    </source>
</evidence>
<keyword evidence="5 10" id="KW-0547">Nucleotide-binding</keyword>
<keyword evidence="6 10" id="KW-0067">ATP-binding</keyword>
<dbReference type="PROSITE" id="PS00178">
    <property type="entry name" value="AA_TRNA_LIGASE_I"/>
    <property type="match status" value="1"/>
</dbReference>
<name>A0A3P3RIC9_9EURY</name>
<dbReference type="GO" id="GO:0004830">
    <property type="term" value="F:tryptophan-tRNA ligase activity"/>
    <property type="evidence" value="ECO:0007669"/>
    <property type="project" value="UniProtKB-UniRule"/>
</dbReference>
<dbReference type="InterPro" id="IPR002305">
    <property type="entry name" value="aa-tRNA-synth_Ic"/>
</dbReference>
<evidence type="ECO:0000256" key="4">
    <source>
        <dbReference type="ARBA" id="ARBA00022598"/>
    </source>
</evidence>
<evidence type="ECO:0000313" key="13">
    <source>
        <dbReference type="Proteomes" id="UP000282322"/>
    </source>
</evidence>
<dbReference type="PANTHER" id="PTHR10055:SF1">
    <property type="entry name" value="TRYPTOPHAN--TRNA LIGASE, CYTOPLASMIC"/>
    <property type="match status" value="1"/>
</dbReference>
<dbReference type="FunFam" id="3.40.50.620:FF:000207">
    <property type="entry name" value="Tryptophan--tRNA ligase"/>
    <property type="match status" value="1"/>
</dbReference>
<dbReference type="Pfam" id="PF00579">
    <property type="entry name" value="tRNA-synt_1b"/>
    <property type="match status" value="1"/>
</dbReference>
<evidence type="ECO:0000256" key="10">
    <source>
        <dbReference type="RuleBase" id="RU363036"/>
    </source>
</evidence>
<dbReference type="SUPFAM" id="SSF52374">
    <property type="entry name" value="Nucleotidylyl transferase"/>
    <property type="match status" value="1"/>
</dbReference>
<comment type="similarity">
    <text evidence="1 10">Belongs to the class-I aminoacyl-tRNA synthetase family.</text>
</comment>
<keyword evidence="4 10" id="KW-0436">Ligase</keyword>
<dbReference type="NCBIfam" id="NF008927">
    <property type="entry name" value="PRK12285.1-4"/>
    <property type="match status" value="1"/>
</dbReference>
<keyword evidence="8 10" id="KW-0030">Aminoacyl-tRNA synthetase</keyword>
<dbReference type="EMBL" id="RRCH01000004">
    <property type="protein sequence ID" value="RRJ33135.1"/>
    <property type="molecule type" value="Genomic_DNA"/>
</dbReference>
<dbReference type="InterPro" id="IPR002306">
    <property type="entry name" value="Trp-tRNA-ligase"/>
</dbReference>
<protein>
    <recommendedName>
        <fullName evidence="2 9">Tryptophan--tRNA ligase</fullName>
        <ecNumber evidence="2 9">6.1.1.2</ecNumber>
    </recommendedName>
</protein>
<keyword evidence="7 10" id="KW-0648">Protein biosynthesis</keyword>
<dbReference type="OrthoDB" id="371821at2157"/>
<evidence type="ECO:0000256" key="7">
    <source>
        <dbReference type="ARBA" id="ARBA00022917"/>
    </source>
</evidence>
<evidence type="ECO:0000256" key="5">
    <source>
        <dbReference type="ARBA" id="ARBA00022741"/>
    </source>
</evidence>
<evidence type="ECO:0000313" key="12">
    <source>
        <dbReference type="EMBL" id="RRJ33135.1"/>
    </source>
</evidence>
<evidence type="ECO:0000256" key="9">
    <source>
        <dbReference type="NCBIfam" id="TIGR00233"/>
    </source>
</evidence>
<dbReference type="Gene3D" id="1.10.240.10">
    <property type="entry name" value="Tyrosyl-Transfer RNA Synthetase"/>
    <property type="match status" value="1"/>
</dbReference>
<keyword evidence="13" id="KW-1185">Reference proteome</keyword>
<dbReference type="GO" id="GO:0006436">
    <property type="term" value="P:tryptophanyl-tRNA aminoacylation"/>
    <property type="evidence" value="ECO:0007669"/>
    <property type="project" value="UniProtKB-UniRule"/>
</dbReference>
<keyword evidence="3" id="KW-0963">Cytoplasm</keyword>
<organism evidence="12 13">
    <name type="scientific">Halocatena pleomorpha</name>
    <dbReference type="NCBI Taxonomy" id="1785090"/>
    <lineage>
        <taxon>Archaea</taxon>
        <taxon>Methanobacteriati</taxon>
        <taxon>Methanobacteriota</taxon>
        <taxon>Stenosarchaea group</taxon>
        <taxon>Halobacteria</taxon>
        <taxon>Halobacteriales</taxon>
        <taxon>Natronomonadaceae</taxon>
        <taxon>Halocatena</taxon>
    </lineage>
</organism>
<dbReference type="NCBIfam" id="TIGR00233">
    <property type="entry name" value="trpS"/>
    <property type="match status" value="1"/>
</dbReference>
<evidence type="ECO:0000256" key="2">
    <source>
        <dbReference type="ARBA" id="ARBA00013161"/>
    </source>
</evidence>
<dbReference type="GO" id="GO:0005524">
    <property type="term" value="F:ATP binding"/>
    <property type="evidence" value="ECO:0007669"/>
    <property type="project" value="UniProtKB-KW"/>
</dbReference>
<evidence type="ECO:0000256" key="1">
    <source>
        <dbReference type="ARBA" id="ARBA00005594"/>
    </source>
</evidence>
<feature type="coiled-coil region" evidence="11">
    <location>
        <begin position="356"/>
        <end position="386"/>
    </location>
</feature>
<dbReference type="GO" id="GO:0005737">
    <property type="term" value="C:cytoplasm"/>
    <property type="evidence" value="ECO:0007669"/>
    <property type="project" value="UniProtKB-UniRule"/>
</dbReference>